<gene>
    <name evidence="1" type="ORF">BOLC4T23644H</name>
</gene>
<dbReference type="EMBL" id="LR031873">
    <property type="protein sequence ID" value="VDD07706.1"/>
    <property type="molecule type" value="Genomic_DNA"/>
</dbReference>
<sequence length="77" mass="8582">MGGHISGIGIWVTTKIEPNELIVSSLMKTLNALCFLVLTGMTVLRPRRNSTTQLTSLERTTSLNQWILEQLTLLTII</sequence>
<accession>A0A3P6BXY8</accession>
<dbReference type="AlphaFoldDB" id="A0A3P6BXY8"/>
<evidence type="ECO:0000313" key="1">
    <source>
        <dbReference type="EMBL" id="VDD07706.1"/>
    </source>
</evidence>
<organism evidence="1">
    <name type="scientific">Brassica oleracea</name>
    <name type="common">Wild cabbage</name>
    <dbReference type="NCBI Taxonomy" id="3712"/>
    <lineage>
        <taxon>Eukaryota</taxon>
        <taxon>Viridiplantae</taxon>
        <taxon>Streptophyta</taxon>
        <taxon>Embryophyta</taxon>
        <taxon>Tracheophyta</taxon>
        <taxon>Spermatophyta</taxon>
        <taxon>Magnoliopsida</taxon>
        <taxon>eudicotyledons</taxon>
        <taxon>Gunneridae</taxon>
        <taxon>Pentapetalae</taxon>
        <taxon>rosids</taxon>
        <taxon>malvids</taxon>
        <taxon>Brassicales</taxon>
        <taxon>Brassicaceae</taxon>
        <taxon>Brassiceae</taxon>
        <taxon>Brassica</taxon>
    </lineage>
</organism>
<protein>
    <submittedName>
        <fullName evidence="1">Uncharacterized protein</fullName>
    </submittedName>
</protein>
<reference evidence="1" key="1">
    <citation type="submission" date="2018-11" db="EMBL/GenBank/DDBJ databases">
        <authorList>
            <consortium name="Genoscope - CEA"/>
            <person name="William W."/>
        </authorList>
    </citation>
    <scope>NUCLEOTIDE SEQUENCE</scope>
</reference>
<proteinExistence type="predicted"/>
<name>A0A3P6BXY8_BRAOL</name>